<dbReference type="SUPFAM" id="SSF48366">
    <property type="entry name" value="Ras GEF"/>
    <property type="match status" value="1"/>
</dbReference>
<feature type="region of interest" description="Disordered" evidence="3">
    <location>
        <begin position="501"/>
        <end position="551"/>
    </location>
</feature>
<dbReference type="GO" id="GO:0005886">
    <property type="term" value="C:plasma membrane"/>
    <property type="evidence" value="ECO:0007669"/>
    <property type="project" value="TreeGrafter"/>
</dbReference>
<dbReference type="PANTHER" id="PTHR23113">
    <property type="entry name" value="GUANINE NUCLEOTIDE EXCHANGE FACTOR"/>
    <property type="match status" value="1"/>
</dbReference>
<feature type="region of interest" description="Disordered" evidence="3">
    <location>
        <begin position="859"/>
        <end position="948"/>
    </location>
</feature>
<feature type="domain" description="Ras-GEF" evidence="4">
    <location>
        <begin position="608"/>
        <end position="839"/>
    </location>
</feature>
<protein>
    <recommendedName>
        <fullName evidence="4">Ras-GEF domain-containing protein</fullName>
    </recommendedName>
</protein>
<dbReference type="PROSITE" id="PS50009">
    <property type="entry name" value="RASGEF_CAT"/>
    <property type="match status" value="1"/>
</dbReference>
<dbReference type="EnsemblMetazoa" id="CLYHEMT001283.1">
    <property type="protein sequence ID" value="CLYHEMP001283.1"/>
    <property type="gene ID" value="CLYHEMG001283"/>
</dbReference>
<dbReference type="GO" id="GO:0005085">
    <property type="term" value="F:guanyl-nucleotide exchange factor activity"/>
    <property type="evidence" value="ECO:0007669"/>
    <property type="project" value="UniProtKB-KW"/>
</dbReference>
<feature type="compositionally biased region" description="Basic and acidic residues" evidence="3">
    <location>
        <begin position="909"/>
        <end position="920"/>
    </location>
</feature>
<dbReference type="PANTHER" id="PTHR23113:SF368">
    <property type="entry name" value="CELL DIVISION CONTROL PROTEIN 25"/>
    <property type="match status" value="1"/>
</dbReference>
<feature type="compositionally biased region" description="Basic and acidic residues" evidence="3">
    <location>
        <begin position="522"/>
        <end position="534"/>
    </location>
</feature>
<dbReference type="GeneID" id="136807161"/>
<dbReference type="Pfam" id="PF00617">
    <property type="entry name" value="RasGEF"/>
    <property type="match status" value="1"/>
</dbReference>
<dbReference type="InterPro" id="IPR023578">
    <property type="entry name" value="Ras_GEF_dom_sf"/>
</dbReference>
<keyword evidence="6" id="KW-1185">Reference proteome</keyword>
<dbReference type="InterPro" id="IPR008937">
    <property type="entry name" value="Ras-like_GEF"/>
</dbReference>
<feature type="compositionally biased region" description="Basic and acidic residues" evidence="3">
    <location>
        <begin position="860"/>
        <end position="902"/>
    </location>
</feature>
<dbReference type="Gene3D" id="1.10.840.10">
    <property type="entry name" value="Ras guanine-nucleotide exchange factors catalytic domain"/>
    <property type="match status" value="1"/>
</dbReference>
<feature type="region of interest" description="Disordered" evidence="3">
    <location>
        <begin position="787"/>
        <end position="826"/>
    </location>
</feature>
<feature type="compositionally biased region" description="Low complexity" evidence="3">
    <location>
        <begin position="924"/>
        <end position="938"/>
    </location>
</feature>
<evidence type="ECO:0000256" key="1">
    <source>
        <dbReference type="ARBA" id="ARBA00022658"/>
    </source>
</evidence>
<evidence type="ECO:0000313" key="5">
    <source>
        <dbReference type="EnsemblMetazoa" id="CLYHEMP001283.1"/>
    </source>
</evidence>
<feature type="region of interest" description="Disordered" evidence="3">
    <location>
        <begin position="429"/>
        <end position="451"/>
    </location>
</feature>
<feature type="compositionally biased region" description="Basic and acidic residues" evidence="3">
    <location>
        <begin position="318"/>
        <end position="350"/>
    </location>
</feature>
<evidence type="ECO:0000259" key="4">
    <source>
        <dbReference type="PROSITE" id="PS50009"/>
    </source>
</evidence>
<proteinExistence type="predicted"/>
<evidence type="ECO:0000256" key="2">
    <source>
        <dbReference type="PROSITE-ProRule" id="PRU00168"/>
    </source>
</evidence>
<dbReference type="RefSeq" id="XP_066919843.1">
    <property type="nucleotide sequence ID" value="XM_067063742.1"/>
</dbReference>
<dbReference type="AlphaFoldDB" id="A0A7M5WIB3"/>
<feature type="compositionally biased region" description="Polar residues" evidence="3">
    <location>
        <begin position="429"/>
        <end position="441"/>
    </location>
</feature>
<dbReference type="GO" id="GO:0007265">
    <property type="term" value="P:Ras protein signal transduction"/>
    <property type="evidence" value="ECO:0007669"/>
    <property type="project" value="TreeGrafter"/>
</dbReference>
<feature type="compositionally biased region" description="Polar residues" evidence="3">
    <location>
        <begin position="508"/>
        <end position="521"/>
    </location>
</feature>
<sequence length="1046" mass="119731">MNKMTFQRSEHINIPRKVNSILKYGSSYNGHQSDDSDSDDDEQIRRKFINLNSGRGMIISSNTFTPHLDLNKSAGHQDQGYYENVMFHNENQLSRKSRSLKYRHGGIPVPPIDLDNIQMNNECEYGFNPNRLSGSKADYRLKLRPLSVYSPKPQKIPLKYSNSDADERYSTVSPRRPISHASNDLEYDLEQELATIRSQPSNIKFQGCKGKVNQKEFLEDLASSRKYRKIRRQLSFDSHPTRKWQKTVSLDSGLASSSFKRSKSNDSISEKEGKSQSQTLLDIDEGESMRPGLKRLSFSAEYIIDDITPASTPDEDDNKTLEKTPENLDESKSEEEAQPDEVRIVRKFVEESPPTEDLLLSNSSKSYTVNKSNEKQKRRNIPHILNAFRIPNKKLKKLMKKRPSDSHNSPLKATHDFNEDVTLIETRALDNQESSSENTTPRLKVSMGTDNESFDDSVNTFTKHDELDDSTDFGELKSSCSLPKVDEDKESLEFTISKSPFDHRRSKSSCNITTVNTAESTPQKDEKRQSRRMSDTILSDKPAPHHTHSPSKRFIRKIFSPMVCGVPSPDRRHLFTNNGSLLSLGSYDSASVISDHEQDAYPQLFDFGSHELMEEMTLIDKELLVRIPWGELSILGWMSTDKYIIAPNIMKMVEFFNRVVMMVTTSILSEENVYRRAKIIQKAIKLALKFRYQKNFNSLKAVLGGLQCTPIFRLKQTWKQVPSRYRRVFRELSELMSEENNFYNYRMVLRESMEKPPCIPFLGNFLTTVAHTHAFVSVNYKYKKDSAIESGGESDSNRTSPSPTSSPHEVEDESSNKNSELDKQIDPCLRSSTSKIHSASHMRTDSDDSGVVLNVHRLSRSSDDLETSPREESLSSPDDDGRVRFHEEVFDKKNSQQDDEKCFCPSNQETEKAKKPRFSDTDLPSTTTTSSTPNPTRTQLSVGPRHRRSVSEIIMSPTRHHSRSISDAGIRNANDINNVINNRPVAGKENSGLYTCELQFWKYQINAVQYKIIPKSYIRRYLMNCPYNTEEENYKLSLKREPPAPR</sequence>
<evidence type="ECO:0000313" key="6">
    <source>
        <dbReference type="Proteomes" id="UP000594262"/>
    </source>
</evidence>
<organism evidence="5 6">
    <name type="scientific">Clytia hemisphaerica</name>
    <dbReference type="NCBI Taxonomy" id="252671"/>
    <lineage>
        <taxon>Eukaryota</taxon>
        <taxon>Metazoa</taxon>
        <taxon>Cnidaria</taxon>
        <taxon>Hydrozoa</taxon>
        <taxon>Hydroidolina</taxon>
        <taxon>Leptothecata</taxon>
        <taxon>Obeliida</taxon>
        <taxon>Clytiidae</taxon>
        <taxon>Clytia</taxon>
    </lineage>
</organism>
<dbReference type="InterPro" id="IPR001895">
    <property type="entry name" value="RASGEF_cat_dom"/>
</dbReference>
<dbReference type="Proteomes" id="UP000594262">
    <property type="component" value="Unplaced"/>
</dbReference>
<feature type="region of interest" description="Disordered" evidence="3">
    <location>
        <begin position="307"/>
        <end position="378"/>
    </location>
</feature>
<feature type="region of interest" description="Disordered" evidence="3">
    <location>
        <begin position="255"/>
        <end position="286"/>
    </location>
</feature>
<dbReference type="InterPro" id="IPR036964">
    <property type="entry name" value="RASGEF_cat_dom_sf"/>
</dbReference>
<keyword evidence="1 2" id="KW-0344">Guanine-nucleotide releasing factor</keyword>
<reference evidence="5" key="1">
    <citation type="submission" date="2021-01" db="UniProtKB">
        <authorList>
            <consortium name="EnsemblMetazoa"/>
        </authorList>
    </citation>
    <scope>IDENTIFICATION</scope>
</reference>
<evidence type="ECO:0000256" key="3">
    <source>
        <dbReference type="SAM" id="MobiDB-lite"/>
    </source>
</evidence>
<dbReference type="OrthoDB" id="6021951at2759"/>
<name>A0A7M5WIB3_9CNID</name>
<dbReference type="SMART" id="SM00147">
    <property type="entry name" value="RasGEF"/>
    <property type="match status" value="1"/>
</dbReference>
<feature type="compositionally biased region" description="Polar residues" evidence="3">
    <location>
        <begin position="360"/>
        <end position="371"/>
    </location>
</feature>
<accession>A0A7M5WIB3</accession>